<dbReference type="SMART" id="SM00091">
    <property type="entry name" value="PAS"/>
    <property type="match status" value="2"/>
</dbReference>
<organism evidence="10 11">
    <name type="scientific">Aureimonas glaciei</name>
    <dbReference type="NCBI Taxonomy" id="1776957"/>
    <lineage>
        <taxon>Bacteria</taxon>
        <taxon>Pseudomonadati</taxon>
        <taxon>Pseudomonadota</taxon>
        <taxon>Alphaproteobacteria</taxon>
        <taxon>Hyphomicrobiales</taxon>
        <taxon>Aurantimonadaceae</taxon>
        <taxon>Aureimonas</taxon>
    </lineage>
</organism>
<keyword evidence="7" id="KW-0418">Kinase</keyword>
<gene>
    <name evidence="10" type="ORF">GCM10011335_24880</name>
</gene>
<dbReference type="RefSeq" id="WP_188851006.1">
    <property type="nucleotide sequence ID" value="NZ_BMJJ01000005.1"/>
</dbReference>
<dbReference type="SMART" id="SM00911">
    <property type="entry name" value="HWE_HK"/>
    <property type="match status" value="1"/>
</dbReference>
<comment type="catalytic activity">
    <reaction evidence="1">
        <text>ATP + protein L-histidine = ADP + protein N-phospho-L-histidine.</text>
        <dbReference type="EC" id="2.7.13.3"/>
    </reaction>
</comment>
<evidence type="ECO:0000256" key="8">
    <source>
        <dbReference type="ARBA" id="ARBA00022840"/>
    </source>
</evidence>
<dbReference type="InterPro" id="IPR000014">
    <property type="entry name" value="PAS"/>
</dbReference>
<keyword evidence="11" id="KW-1185">Reference proteome</keyword>
<proteinExistence type="predicted"/>
<reference evidence="10" key="1">
    <citation type="journal article" date="2014" name="Int. J. Syst. Evol. Microbiol.">
        <title>Complete genome sequence of Corynebacterium casei LMG S-19264T (=DSM 44701T), isolated from a smear-ripened cheese.</title>
        <authorList>
            <consortium name="US DOE Joint Genome Institute (JGI-PGF)"/>
            <person name="Walter F."/>
            <person name="Albersmeier A."/>
            <person name="Kalinowski J."/>
            <person name="Ruckert C."/>
        </authorList>
    </citation>
    <scope>NUCLEOTIDE SEQUENCE</scope>
    <source>
        <strain evidence="10">CGMCC 1.15493</strain>
    </source>
</reference>
<dbReference type="InterPro" id="IPR035965">
    <property type="entry name" value="PAS-like_dom_sf"/>
</dbReference>
<evidence type="ECO:0000256" key="4">
    <source>
        <dbReference type="ARBA" id="ARBA00022553"/>
    </source>
</evidence>
<protein>
    <recommendedName>
        <fullName evidence="3">Blue-light-activated histidine kinase</fullName>
        <ecNumber evidence="2">2.7.13.3</ecNumber>
    </recommendedName>
</protein>
<feature type="domain" description="PAS" evidence="9">
    <location>
        <begin position="2"/>
        <end position="74"/>
    </location>
</feature>
<dbReference type="InterPro" id="IPR013656">
    <property type="entry name" value="PAS_4"/>
</dbReference>
<dbReference type="PROSITE" id="PS50112">
    <property type="entry name" value="PAS"/>
    <property type="match status" value="1"/>
</dbReference>
<dbReference type="Gene3D" id="3.30.450.20">
    <property type="entry name" value="PAS domain"/>
    <property type="match status" value="2"/>
</dbReference>
<evidence type="ECO:0000256" key="6">
    <source>
        <dbReference type="ARBA" id="ARBA00022741"/>
    </source>
</evidence>
<dbReference type="GO" id="GO:0005524">
    <property type="term" value="F:ATP binding"/>
    <property type="evidence" value="ECO:0007669"/>
    <property type="project" value="UniProtKB-KW"/>
</dbReference>
<evidence type="ECO:0000313" key="10">
    <source>
        <dbReference type="EMBL" id="GGD20959.1"/>
    </source>
</evidence>
<dbReference type="EC" id="2.7.13.3" evidence="2"/>
<evidence type="ECO:0000313" key="11">
    <source>
        <dbReference type="Proteomes" id="UP000613160"/>
    </source>
</evidence>
<evidence type="ECO:0000256" key="5">
    <source>
        <dbReference type="ARBA" id="ARBA00022679"/>
    </source>
</evidence>
<dbReference type="NCBIfam" id="TIGR00229">
    <property type="entry name" value="sensory_box"/>
    <property type="match status" value="1"/>
</dbReference>
<reference evidence="10" key="2">
    <citation type="submission" date="2020-09" db="EMBL/GenBank/DDBJ databases">
        <authorList>
            <person name="Sun Q."/>
            <person name="Zhou Y."/>
        </authorList>
    </citation>
    <scope>NUCLEOTIDE SEQUENCE</scope>
    <source>
        <strain evidence="10">CGMCC 1.15493</strain>
    </source>
</reference>
<dbReference type="InterPro" id="IPR036890">
    <property type="entry name" value="HATPase_C_sf"/>
</dbReference>
<keyword evidence="5" id="KW-0808">Transferase</keyword>
<sequence>MTPIDFERLFAVLPSPHMVLDSQLNFVAANSAYEAAVGRTQEELLGHNLFSLFPDEGDSGQRLRTSLRRVFDSGESDTIAYLRYDIPRAERDGGGLQTRYWSAVHIPLHDKAGKVAYVMQNTVDVTELAQRPPTSLLPFRTLSGETELLQRAREAEDAYRSSMSESADFKRLFQRAPAMVAILDGPSHVFSFANDAFQRFVGGRPLIGRDVRTAFPDIEGQGFYEMLRAVFVDAAAHNAEDQRIVLASPDGEGMREAYFDFAAHPIQDMHGAVTGIFVQGMDRTEHFQSLQRQRLLVDELNHRVKNTLATVQSIARQSFRDTGTEGARLAFEARIMALSKAHNVLSERHWETAKLSVLLEQELAAFEPSRIELSGPDVDLSPKAAIAFAMVFHELATNAAKFGALSPAAGSLSISWNRSGPEDHSMLALQWTETGTASSVQPLRRGRGMRLLKRIVEGELDGHLDLDLEPRGLICRLQVATQEVENLEESHA</sequence>
<dbReference type="SUPFAM" id="SSF55785">
    <property type="entry name" value="PYP-like sensor domain (PAS domain)"/>
    <property type="match status" value="2"/>
</dbReference>
<evidence type="ECO:0000256" key="3">
    <source>
        <dbReference type="ARBA" id="ARBA00021740"/>
    </source>
</evidence>
<dbReference type="GO" id="GO:0004673">
    <property type="term" value="F:protein histidine kinase activity"/>
    <property type="evidence" value="ECO:0007669"/>
    <property type="project" value="UniProtKB-EC"/>
</dbReference>
<dbReference type="PANTHER" id="PTHR41523:SF7">
    <property type="entry name" value="HISTIDINE KINASE"/>
    <property type="match status" value="1"/>
</dbReference>
<evidence type="ECO:0000256" key="7">
    <source>
        <dbReference type="ARBA" id="ARBA00022777"/>
    </source>
</evidence>
<dbReference type="EMBL" id="BMJJ01000005">
    <property type="protein sequence ID" value="GGD20959.1"/>
    <property type="molecule type" value="Genomic_DNA"/>
</dbReference>
<evidence type="ECO:0000259" key="9">
    <source>
        <dbReference type="PROSITE" id="PS50112"/>
    </source>
</evidence>
<dbReference type="Pfam" id="PF08448">
    <property type="entry name" value="PAS_4"/>
    <property type="match status" value="2"/>
</dbReference>
<evidence type="ECO:0000256" key="1">
    <source>
        <dbReference type="ARBA" id="ARBA00000085"/>
    </source>
</evidence>
<dbReference type="PANTHER" id="PTHR41523">
    <property type="entry name" value="TWO-COMPONENT SYSTEM SENSOR PROTEIN"/>
    <property type="match status" value="1"/>
</dbReference>
<evidence type="ECO:0000256" key="2">
    <source>
        <dbReference type="ARBA" id="ARBA00012438"/>
    </source>
</evidence>
<keyword evidence="6" id="KW-0547">Nucleotide-binding</keyword>
<accession>A0A916XYG8</accession>
<dbReference type="CDD" id="cd00130">
    <property type="entry name" value="PAS"/>
    <property type="match status" value="1"/>
</dbReference>
<dbReference type="AlphaFoldDB" id="A0A916XYG8"/>
<dbReference type="InterPro" id="IPR011102">
    <property type="entry name" value="Sig_transdc_His_kinase_HWE"/>
</dbReference>
<dbReference type="Gene3D" id="3.30.565.10">
    <property type="entry name" value="Histidine kinase-like ATPase, C-terminal domain"/>
    <property type="match status" value="1"/>
</dbReference>
<keyword evidence="8" id="KW-0067">ATP-binding</keyword>
<keyword evidence="4" id="KW-0597">Phosphoprotein</keyword>
<comment type="caution">
    <text evidence="10">The sequence shown here is derived from an EMBL/GenBank/DDBJ whole genome shotgun (WGS) entry which is preliminary data.</text>
</comment>
<name>A0A916XYG8_9HYPH</name>
<dbReference type="Pfam" id="PF07536">
    <property type="entry name" value="HWE_HK"/>
    <property type="match status" value="1"/>
</dbReference>
<dbReference type="Proteomes" id="UP000613160">
    <property type="component" value="Unassembled WGS sequence"/>
</dbReference>